<dbReference type="PIRSF" id="PIRSF037511">
    <property type="entry name" value="Transl_init_SUI1_pro"/>
    <property type="match status" value="1"/>
</dbReference>
<evidence type="ECO:0000313" key="6">
    <source>
        <dbReference type="EMBL" id="CCG98911.1"/>
    </source>
</evidence>
<evidence type="ECO:0000259" key="5">
    <source>
        <dbReference type="PROSITE" id="PS50296"/>
    </source>
</evidence>
<proteinExistence type="inferred from homology"/>
<evidence type="ECO:0000256" key="2">
    <source>
        <dbReference type="ARBA" id="ARBA00022845"/>
    </source>
</evidence>
<keyword evidence="2" id="KW-0810">Translation regulation</keyword>
<evidence type="ECO:0000256" key="1">
    <source>
        <dbReference type="ARBA" id="ARBA00005422"/>
    </source>
</evidence>
<dbReference type="STRING" id="1166018.FAES_0900"/>
<accession>I0K458</accession>
<dbReference type="PANTHER" id="PTHR12789:SF0">
    <property type="entry name" value="DENSITY-REGULATED PROTEIN"/>
    <property type="match status" value="1"/>
</dbReference>
<dbReference type="Pfam" id="PF01253">
    <property type="entry name" value="SUI1"/>
    <property type="match status" value="1"/>
</dbReference>
<dbReference type="CDD" id="cd11567">
    <property type="entry name" value="YciH_like"/>
    <property type="match status" value="1"/>
</dbReference>
<dbReference type="KEGG" id="fae:FAES_0900"/>
<dbReference type="PANTHER" id="PTHR12789">
    <property type="entry name" value="DENSITY-REGULATED PROTEIN HOMOLOG"/>
    <property type="match status" value="1"/>
</dbReference>
<dbReference type="AlphaFoldDB" id="I0K458"/>
<evidence type="ECO:0000256" key="4">
    <source>
        <dbReference type="SAM" id="MobiDB-lite"/>
    </source>
</evidence>
<gene>
    <name evidence="6" type="ORF">FAES_0900</name>
</gene>
<dbReference type="eggNOG" id="COG0023">
    <property type="taxonomic scope" value="Bacteria"/>
</dbReference>
<keyword evidence="3" id="KW-0648">Protein biosynthesis</keyword>
<dbReference type="InterPro" id="IPR036877">
    <property type="entry name" value="SUI1_dom_sf"/>
</dbReference>
<comment type="similarity">
    <text evidence="1">Belongs to the SUI1 family.</text>
</comment>
<dbReference type="EMBL" id="HE796683">
    <property type="protein sequence ID" value="CCG98911.1"/>
    <property type="molecule type" value="Genomic_DNA"/>
</dbReference>
<dbReference type="PROSITE" id="PS50296">
    <property type="entry name" value="SUI1"/>
    <property type="match status" value="1"/>
</dbReference>
<dbReference type="InterPro" id="IPR001950">
    <property type="entry name" value="SUI1"/>
</dbReference>
<feature type="region of interest" description="Disordered" evidence="4">
    <location>
        <begin position="33"/>
        <end position="52"/>
    </location>
</feature>
<reference evidence="6 7" key="1">
    <citation type="journal article" date="2012" name="J. Bacteriol.">
        <title>Genome Sequence of Fibrella aestuarina BUZ 2T, a Filamentous Marine Bacterium.</title>
        <authorList>
            <person name="Filippini M."/>
            <person name="Qi W."/>
            <person name="Blom J."/>
            <person name="Goesmann A."/>
            <person name="Smits T.H."/>
            <person name="Bagheri H.C."/>
        </authorList>
    </citation>
    <scope>NUCLEOTIDE SEQUENCE [LARGE SCALE GENOMIC DNA]</scope>
    <source>
        <strain evidence="7">BUZ 2T</strain>
    </source>
</reference>
<name>I0K458_9BACT</name>
<evidence type="ECO:0000313" key="7">
    <source>
        <dbReference type="Proteomes" id="UP000011058"/>
    </source>
</evidence>
<keyword evidence="7" id="KW-1185">Reference proteome</keyword>
<sequence>MSRNRNMQPTYLSSYSFAAITMSKKNRSGIVFSTDPDYQYQGDDQPTSDTLPPQQQQLKVWLDRKGGGKVVTAVRGFVGTDADLNDLGKALKNACGTGGTVKDGEIQIQGDHRDKILAYLTSKKYSAKKAGG</sequence>
<dbReference type="InterPro" id="IPR005872">
    <property type="entry name" value="SUI1_arc_bac"/>
</dbReference>
<evidence type="ECO:0000256" key="3">
    <source>
        <dbReference type="ARBA" id="ARBA00022917"/>
    </source>
</evidence>
<dbReference type="GO" id="GO:0002188">
    <property type="term" value="P:translation reinitiation"/>
    <property type="evidence" value="ECO:0007669"/>
    <property type="project" value="TreeGrafter"/>
</dbReference>
<dbReference type="SUPFAM" id="SSF55159">
    <property type="entry name" value="eIF1-like"/>
    <property type="match status" value="1"/>
</dbReference>
<dbReference type="PATRIC" id="fig|1166018.3.peg.2616"/>
<dbReference type="GO" id="GO:0006417">
    <property type="term" value="P:regulation of translation"/>
    <property type="evidence" value="ECO:0007669"/>
    <property type="project" value="UniProtKB-KW"/>
</dbReference>
<organism evidence="6 7">
    <name type="scientific">Fibrella aestuarina BUZ 2</name>
    <dbReference type="NCBI Taxonomy" id="1166018"/>
    <lineage>
        <taxon>Bacteria</taxon>
        <taxon>Pseudomonadati</taxon>
        <taxon>Bacteroidota</taxon>
        <taxon>Cytophagia</taxon>
        <taxon>Cytophagales</taxon>
        <taxon>Spirosomataceae</taxon>
        <taxon>Fibrella</taxon>
    </lineage>
</organism>
<dbReference type="Gene3D" id="3.30.780.10">
    <property type="entry name" value="SUI1-like domain"/>
    <property type="match status" value="1"/>
</dbReference>
<protein>
    <recommendedName>
        <fullName evidence="5">SUI1 domain-containing protein</fullName>
    </recommendedName>
</protein>
<dbReference type="InterPro" id="IPR050318">
    <property type="entry name" value="DENR/SUI1_TIF"/>
</dbReference>
<dbReference type="HOGENOM" id="CLU_082805_4_0_10"/>
<dbReference type="Proteomes" id="UP000011058">
    <property type="component" value="Chromosome"/>
</dbReference>
<feature type="compositionally biased region" description="Low complexity" evidence="4">
    <location>
        <begin position="35"/>
        <end position="45"/>
    </location>
</feature>
<dbReference type="GO" id="GO:0003729">
    <property type="term" value="F:mRNA binding"/>
    <property type="evidence" value="ECO:0007669"/>
    <property type="project" value="TreeGrafter"/>
</dbReference>
<dbReference type="GO" id="GO:0003743">
    <property type="term" value="F:translation initiation factor activity"/>
    <property type="evidence" value="ECO:0007669"/>
    <property type="project" value="InterPro"/>
</dbReference>
<dbReference type="GO" id="GO:0001731">
    <property type="term" value="P:formation of translation preinitiation complex"/>
    <property type="evidence" value="ECO:0007669"/>
    <property type="project" value="TreeGrafter"/>
</dbReference>
<feature type="domain" description="SUI1" evidence="5">
    <location>
        <begin position="58"/>
        <end position="124"/>
    </location>
</feature>